<comment type="caution">
    <text evidence="1">The sequence shown here is derived from an EMBL/GenBank/DDBJ whole genome shotgun (WGS) entry which is preliminary data.</text>
</comment>
<sequence length="304" mass="35807">MVIIKDSKFEKADLDRDFTDVDFRTIDPKCMSGYQLEVVDEEIIKKFKSFISNVNFSDSFFTYYRGTRLKHISSDISYILKHGLNKFFIVGDKGVDFIENQLGASQNQILSEQFNNEEYLLKEIKTKINIDEFFLPSDKKMKLRLLQAIVHNCGKETFSDFKSYVSHYVSTTVGNGNYNIAKNFIDNEGFIIFGFEKIGKYFVNSKELQLLLYKSEEHQSIIDFEQEIMIENVLWPSNIFGLFYIHNDKRMFIINPWLVVKLQQIENMEIVPEDSFDPLIYVDQSNFDNIYKELGYGEYLCRPY</sequence>
<dbReference type="RefSeq" id="WP_125388384.1">
    <property type="nucleotide sequence ID" value="NZ_RJPU01000008.1"/>
</dbReference>
<gene>
    <name evidence="1" type="ORF">D8790_08855</name>
</gene>
<dbReference type="EMBL" id="RJPU01000008">
    <property type="protein sequence ID" value="RSJ93932.1"/>
    <property type="molecule type" value="Genomic_DNA"/>
</dbReference>
<dbReference type="Proteomes" id="UP000278843">
    <property type="component" value="Unassembled WGS sequence"/>
</dbReference>
<accession>A0A3R9KSH4</accession>
<proteinExistence type="predicted"/>
<evidence type="ECO:0000313" key="1">
    <source>
        <dbReference type="EMBL" id="RSJ93932.1"/>
    </source>
</evidence>
<protein>
    <submittedName>
        <fullName evidence="1">Uncharacterized protein</fullName>
    </submittedName>
</protein>
<name>A0A3R9KSH4_STRCR</name>
<organism evidence="1 2">
    <name type="scientific">Streptococcus cristatus</name>
    <dbReference type="NCBI Taxonomy" id="45634"/>
    <lineage>
        <taxon>Bacteria</taxon>
        <taxon>Bacillati</taxon>
        <taxon>Bacillota</taxon>
        <taxon>Bacilli</taxon>
        <taxon>Lactobacillales</taxon>
        <taxon>Streptococcaceae</taxon>
        <taxon>Streptococcus</taxon>
    </lineage>
</organism>
<reference evidence="1 2" key="1">
    <citation type="submission" date="2018-11" db="EMBL/GenBank/DDBJ databases">
        <title>Species Designations Belie Phenotypic and Genotypic Heterogeneity in Oral Streptococci.</title>
        <authorList>
            <person name="Velsko I."/>
        </authorList>
    </citation>
    <scope>NUCLEOTIDE SEQUENCE [LARGE SCALE GENOMIC DNA]</scope>
    <source>
        <strain evidence="1 2">BCC13</strain>
    </source>
</reference>
<dbReference type="AlphaFoldDB" id="A0A3R9KSH4"/>
<evidence type="ECO:0000313" key="2">
    <source>
        <dbReference type="Proteomes" id="UP000278843"/>
    </source>
</evidence>